<dbReference type="RefSeq" id="WP_344591576.1">
    <property type="nucleotide sequence ID" value="NZ_BAAARW010000016.1"/>
</dbReference>
<dbReference type="PANTHER" id="PTHR13794:SF58">
    <property type="entry name" value="MITOCHONDRIAL ENOLASE SUPERFAMILY MEMBER 1"/>
    <property type="match status" value="1"/>
</dbReference>
<evidence type="ECO:0000256" key="3">
    <source>
        <dbReference type="ARBA" id="ARBA00022842"/>
    </source>
</evidence>
<dbReference type="SMART" id="SM00922">
    <property type="entry name" value="MR_MLE"/>
    <property type="match status" value="1"/>
</dbReference>
<keyword evidence="6" id="KW-1185">Reference proteome</keyword>
<dbReference type="SUPFAM" id="SSF51604">
    <property type="entry name" value="Enolase C-terminal domain-like"/>
    <property type="match status" value="1"/>
</dbReference>
<dbReference type="InterPro" id="IPR046945">
    <property type="entry name" value="RHMD-like"/>
</dbReference>
<evidence type="ECO:0000259" key="4">
    <source>
        <dbReference type="SMART" id="SM00922"/>
    </source>
</evidence>
<dbReference type="InterPro" id="IPR018110">
    <property type="entry name" value="Mandel_Rmase/mucon_lact_enz_CS"/>
</dbReference>
<evidence type="ECO:0000256" key="1">
    <source>
        <dbReference type="ARBA" id="ARBA00001946"/>
    </source>
</evidence>
<dbReference type="SUPFAM" id="SSF54826">
    <property type="entry name" value="Enolase N-terminal domain-like"/>
    <property type="match status" value="1"/>
</dbReference>
<dbReference type="SFLD" id="SFLDG00179">
    <property type="entry name" value="mandelate_racemase"/>
    <property type="match status" value="1"/>
</dbReference>
<dbReference type="Gene3D" id="3.20.20.120">
    <property type="entry name" value="Enolase-like C-terminal domain"/>
    <property type="match status" value="1"/>
</dbReference>
<evidence type="ECO:0000256" key="2">
    <source>
        <dbReference type="ARBA" id="ARBA00022723"/>
    </source>
</evidence>
<dbReference type="EMBL" id="BAAARW010000016">
    <property type="protein sequence ID" value="GAA2428288.1"/>
    <property type="molecule type" value="Genomic_DNA"/>
</dbReference>
<evidence type="ECO:0000313" key="5">
    <source>
        <dbReference type="EMBL" id="GAA2428288.1"/>
    </source>
</evidence>
<dbReference type="Gene3D" id="3.30.390.10">
    <property type="entry name" value="Enolase-like, N-terminal domain"/>
    <property type="match status" value="1"/>
</dbReference>
<feature type="domain" description="Mandelate racemase/muconate lactonizing enzyme C-terminal" evidence="4">
    <location>
        <begin position="140"/>
        <end position="245"/>
    </location>
</feature>
<protein>
    <submittedName>
        <fullName evidence="5">Mandelate racemase/muconate lactonizing enzyme family protein</fullName>
    </submittedName>
</protein>
<name>A0ABP5WIQ6_9ACTN</name>
<dbReference type="PROSITE" id="PS00908">
    <property type="entry name" value="MR_MLE_1"/>
    <property type="match status" value="1"/>
</dbReference>
<comment type="caution">
    <text evidence="5">The sequence shown here is derived from an EMBL/GenBank/DDBJ whole genome shotgun (WGS) entry which is preliminary data.</text>
</comment>
<dbReference type="InterPro" id="IPR036849">
    <property type="entry name" value="Enolase-like_C_sf"/>
</dbReference>
<keyword evidence="2" id="KW-0479">Metal-binding</keyword>
<dbReference type="InterPro" id="IPR013341">
    <property type="entry name" value="Mandelate_racemase_N_dom"/>
</dbReference>
<comment type="cofactor">
    <cofactor evidence="1">
        <name>Mg(2+)</name>
        <dbReference type="ChEBI" id="CHEBI:18420"/>
    </cofactor>
</comment>
<gene>
    <name evidence="5" type="ORF">GCM10010191_46670</name>
</gene>
<evidence type="ECO:0000313" key="6">
    <source>
        <dbReference type="Proteomes" id="UP001501231"/>
    </source>
</evidence>
<dbReference type="InterPro" id="IPR029017">
    <property type="entry name" value="Enolase-like_N"/>
</dbReference>
<dbReference type="InterPro" id="IPR013342">
    <property type="entry name" value="Mandelate_racemase_C"/>
</dbReference>
<dbReference type="CDD" id="cd03316">
    <property type="entry name" value="MR_like"/>
    <property type="match status" value="1"/>
</dbReference>
<dbReference type="Proteomes" id="UP001501231">
    <property type="component" value="Unassembled WGS sequence"/>
</dbReference>
<dbReference type="PANTHER" id="PTHR13794">
    <property type="entry name" value="ENOLASE SUPERFAMILY, MANDELATE RACEMASE"/>
    <property type="match status" value="1"/>
</dbReference>
<dbReference type="SFLD" id="SFLDS00001">
    <property type="entry name" value="Enolase"/>
    <property type="match status" value="1"/>
</dbReference>
<reference evidence="6" key="1">
    <citation type="journal article" date="2019" name="Int. J. Syst. Evol. Microbiol.">
        <title>The Global Catalogue of Microorganisms (GCM) 10K type strain sequencing project: providing services to taxonomists for standard genome sequencing and annotation.</title>
        <authorList>
            <consortium name="The Broad Institute Genomics Platform"/>
            <consortium name="The Broad Institute Genome Sequencing Center for Infectious Disease"/>
            <person name="Wu L."/>
            <person name="Ma J."/>
        </authorList>
    </citation>
    <scope>NUCLEOTIDE SEQUENCE [LARGE SCALE GENOMIC DNA]</scope>
    <source>
        <strain evidence="6">JCM 3325</strain>
    </source>
</reference>
<organism evidence="5 6">
    <name type="scientific">Actinomadura vinacea</name>
    <dbReference type="NCBI Taxonomy" id="115336"/>
    <lineage>
        <taxon>Bacteria</taxon>
        <taxon>Bacillati</taxon>
        <taxon>Actinomycetota</taxon>
        <taxon>Actinomycetes</taxon>
        <taxon>Streptosporangiales</taxon>
        <taxon>Thermomonosporaceae</taxon>
        <taxon>Actinomadura</taxon>
    </lineage>
</organism>
<dbReference type="InterPro" id="IPR029065">
    <property type="entry name" value="Enolase_C-like"/>
</dbReference>
<keyword evidence="3" id="KW-0460">Magnesium</keyword>
<proteinExistence type="predicted"/>
<accession>A0ABP5WIQ6</accession>
<dbReference type="Pfam" id="PF13378">
    <property type="entry name" value="MR_MLE_C"/>
    <property type="match status" value="1"/>
</dbReference>
<sequence length="379" mass="41594">MKIIDVRAAGLRGATPEGGWQEELTPEDVVHTLVTVHAEDGMVGIGSVFTSENLVRAALDTLRPLLIGAHALEPERTSERLHRSTFWMGRGGSITHAISGIDTALWDILGKATGQPVGRLLGGRYRERVRPYASLLMDRPEPLRDHLLRLRENGWTAFKIGWGPFGRVDDHLDERIVAAAREAVGPDAMLMVDAGGSDSAWSHGYKWALRTAHMLRDHDVAWFEEPLPPDALDDYTQLRRLAPVAITGGEVLTRRQSFHPWIEAGALDIVQPDVTKVGGTSELRRIGWAAHDHGIKLIPHGWNTAVGLATDLQLASALPDTDLVEYVTGSPYIDDITTRPWRLDADGMLTIPDEPGLGIDLDHDKLAHYTDAAHLLGLA</sequence>
<dbReference type="Pfam" id="PF02746">
    <property type="entry name" value="MR_MLE_N"/>
    <property type="match status" value="1"/>
</dbReference>